<reference evidence="1" key="1">
    <citation type="submission" date="2014-11" db="EMBL/GenBank/DDBJ databases">
        <authorList>
            <person name="Amaro Gonzalez C."/>
        </authorList>
    </citation>
    <scope>NUCLEOTIDE SEQUENCE</scope>
</reference>
<name>A0A0E9RR30_ANGAN</name>
<evidence type="ECO:0000313" key="1">
    <source>
        <dbReference type="EMBL" id="JAH30778.1"/>
    </source>
</evidence>
<dbReference type="AlphaFoldDB" id="A0A0E9RR30"/>
<reference evidence="1" key="2">
    <citation type="journal article" date="2015" name="Fish Shellfish Immunol.">
        <title>Early steps in the European eel (Anguilla anguilla)-Vibrio vulnificus interaction in the gills: Role of the RtxA13 toxin.</title>
        <authorList>
            <person name="Callol A."/>
            <person name="Pajuelo D."/>
            <person name="Ebbesson L."/>
            <person name="Teles M."/>
            <person name="MacKenzie S."/>
            <person name="Amaro C."/>
        </authorList>
    </citation>
    <scope>NUCLEOTIDE SEQUENCE</scope>
</reference>
<dbReference type="EMBL" id="GBXM01077799">
    <property type="protein sequence ID" value="JAH30778.1"/>
    <property type="molecule type" value="Transcribed_RNA"/>
</dbReference>
<proteinExistence type="predicted"/>
<organism evidence="1">
    <name type="scientific">Anguilla anguilla</name>
    <name type="common">European freshwater eel</name>
    <name type="synonym">Muraena anguilla</name>
    <dbReference type="NCBI Taxonomy" id="7936"/>
    <lineage>
        <taxon>Eukaryota</taxon>
        <taxon>Metazoa</taxon>
        <taxon>Chordata</taxon>
        <taxon>Craniata</taxon>
        <taxon>Vertebrata</taxon>
        <taxon>Euteleostomi</taxon>
        <taxon>Actinopterygii</taxon>
        <taxon>Neopterygii</taxon>
        <taxon>Teleostei</taxon>
        <taxon>Anguilliformes</taxon>
        <taxon>Anguillidae</taxon>
        <taxon>Anguilla</taxon>
    </lineage>
</organism>
<sequence length="30" mass="3401">MCILSSDWQNPESLFLKIKGEFLIVSDSVT</sequence>
<protein>
    <submittedName>
        <fullName evidence="1">Uncharacterized protein</fullName>
    </submittedName>
</protein>
<accession>A0A0E9RR30</accession>